<evidence type="ECO:0000256" key="3">
    <source>
        <dbReference type="ARBA" id="ARBA00022723"/>
    </source>
</evidence>
<dbReference type="SUPFAM" id="SSF88723">
    <property type="entry name" value="PIN domain-like"/>
    <property type="match status" value="1"/>
</dbReference>
<dbReference type="Gene3D" id="3.40.50.1010">
    <property type="entry name" value="5'-nuclease"/>
    <property type="match status" value="1"/>
</dbReference>
<comment type="function">
    <text evidence="6">Toxic component of a toxin-antitoxin (TA) system. An RNase.</text>
</comment>
<dbReference type="PANTHER" id="PTHR42740">
    <property type="entry name" value="RIBONUCLEASE VAPC3"/>
    <property type="match status" value="1"/>
</dbReference>
<name>A0A933MIQ6_UNCT6</name>
<feature type="binding site" evidence="6">
    <location>
        <position position="100"/>
    </location>
    <ligand>
        <name>Mg(2+)</name>
        <dbReference type="ChEBI" id="CHEBI:18420"/>
    </ligand>
</feature>
<protein>
    <recommendedName>
        <fullName evidence="6">Ribonuclease VapC</fullName>
        <shortName evidence="6">RNase VapC</shortName>
        <ecNumber evidence="6">3.1.-.-</ecNumber>
    </recommendedName>
    <alternativeName>
        <fullName evidence="6">Toxin VapC</fullName>
    </alternativeName>
</protein>
<dbReference type="GO" id="GO:0016787">
    <property type="term" value="F:hydrolase activity"/>
    <property type="evidence" value="ECO:0007669"/>
    <property type="project" value="UniProtKB-KW"/>
</dbReference>
<evidence type="ECO:0000313" key="9">
    <source>
        <dbReference type="Proteomes" id="UP000736328"/>
    </source>
</evidence>
<dbReference type="GO" id="GO:0090729">
    <property type="term" value="F:toxin activity"/>
    <property type="evidence" value="ECO:0007669"/>
    <property type="project" value="UniProtKB-KW"/>
</dbReference>
<gene>
    <name evidence="6" type="primary">vapC</name>
    <name evidence="8" type="ORF">HY768_01435</name>
</gene>
<keyword evidence="5 6" id="KW-0460">Magnesium</keyword>
<keyword evidence="3 6" id="KW-0479">Metal-binding</keyword>
<evidence type="ECO:0000313" key="8">
    <source>
        <dbReference type="EMBL" id="MBI4725884.1"/>
    </source>
</evidence>
<reference evidence="8" key="1">
    <citation type="submission" date="2020-07" db="EMBL/GenBank/DDBJ databases">
        <title>Huge and variable diversity of episymbiotic CPR bacteria and DPANN archaea in groundwater ecosystems.</title>
        <authorList>
            <person name="He C.Y."/>
            <person name="Keren R."/>
            <person name="Whittaker M."/>
            <person name="Farag I.F."/>
            <person name="Doudna J."/>
            <person name="Cate J.H.D."/>
            <person name="Banfield J.F."/>
        </authorList>
    </citation>
    <scope>NUCLEOTIDE SEQUENCE</scope>
    <source>
        <strain evidence="8">NC_groundwater_1520_Pr4_B-0.1um_53_5</strain>
    </source>
</reference>
<organism evidence="8 9">
    <name type="scientific">candidate division TA06 bacterium</name>
    <dbReference type="NCBI Taxonomy" id="2250710"/>
    <lineage>
        <taxon>Bacteria</taxon>
        <taxon>Bacteria division TA06</taxon>
    </lineage>
</organism>
<comment type="caution">
    <text evidence="8">The sequence shown here is derived from an EMBL/GenBank/DDBJ whole genome shotgun (WGS) entry which is preliminary data.</text>
</comment>
<dbReference type="AlphaFoldDB" id="A0A933MIQ6"/>
<feature type="binding site" evidence="6">
    <location>
        <position position="10"/>
    </location>
    <ligand>
        <name>Mg(2+)</name>
        <dbReference type="ChEBI" id="CHEBI:18420"/>
    </ligand>
</feature>
<dbReference type="EC" id="3.1.-.-" evidence="6"/>
<keyword evidence="2 6" id="KW-0540">Nuclease</keyword>
<keyword evidence="6" id="KW-0800">Toxin</keyword>
<evidence type="ECO:0000256" key="2">
    <source>
        <dbReference type="ARBA" id="ARBA00022722"/>
    </source>
</evidence>
<proteinExistence type="inferred from homology"/>
<sequence>MPGRGLVLIDSSAWILALRPKGSLTAQRLVGELLEHDRAATAGMIMAELLQGARNEGEYQNLSRELGSLHYLLFADEDWRPISQLGYRLIRAGLKIPITDIIVAHLAIKHRCLLLHADRHFELMAKEAGLAQKYLRPGT</sequence>
<dbReference type="Proteomes" id="UP000736328">
    <property type="component" value="Unassembled WGS sequence"/>
</dbReference>
<dbReference type="GO" id="GO:0000287">
    <property type="term" value="F:magnesium ion binding"/>
    <property type="evidence" value="ECO:0007669"/>
    <property type="project" value="UniProtKB-UniRule"/>
</dbReference>
<dbReference type="InterPro" id="IPR029060">
    <property type="entry name" value="PIN-like_dom_sf"/>
</dbReference>
<evidence type="ECO:0000256" key="1">
    <source>
        <dbReference type="ARBA" id="ARBA00022649"/>
    </source>
</evidence>
<feature type="domain" description="PIN" evidence="7">
    <location>
        <begin position="7"/>
        <end position="126"/>
    </location>
</feature>
<comment type="similarity">
    <text evidence="6">Belongs to the PINc/VapC protein family.</text>
</comment>
<dbReference type="GO" id="GO:0004540">
    <property type="term" value="F:RNA nuclease activity"/>
    <property type="evidence" value="ECO:0007669"/>
    <property type="project" value="InterPro"/>
</dbReference>
<evidence type="ECO:0000256" key="4">
    <source>
        <dbReference type="ARBA" id="ARBA00022801"/>
    </source>
</evidence>
<accession>A0A933MIQ6</accession>
<dbReference type="InterPro" id="IPR022907">
    <property type="entry name" value="VapC_family"/>
</dbReference>
<dbReference type="PANTHER" id="PTHR42740:SF1">
    <property type="entry name" value="RIBONUCLEASE VAPC3"/>
    <property type="match status" value="1"/>
</dbReference>
<dbReference type="InterPro" id="IPR002716">
    <property type="entry name" value="PIN_dom"/>
</dbReference>
<comment type="cofactor">
    <cofactor evidence="6">
        <name>Mg(2+)</name>
        <dbReference type="ChEBI" id="CHEBI:18420"/>
    </cofactor>
</comment>
<keyword evidence="4 6" id="KW-0378">Hydrolase</keyword>
<keyword evidence="1 6" id="KW-1277">Toxin-antitoxin system</keyword>
<dbReference type="InterPro" id="IPR051749">
    <property type="entry name" value="PINc/VapC_TA_RNase"/>
</dbReference>
<evidence type="ECO:0000256" key="5">
    <source>
        <dbReference type="ARBA" id="ARBA00022842"/>
    </source>
</evidence>
<evidence type="ECO:0000256" key="6">
    <source>
        <dbReference type="HAMAP-Rule" id="MF_00265"/>
    </source>
</evidence>
<dbReference type="EMBL" id="JACQXR010000014">
    <property type="protein sequence ID" value="MBI4725884.1"/>
    <property type="molecule type" value="Genomic_DNA"/>
</dbReference>
<dbReference type="Pfam" id="PF01850">
    <property type="entry name" value="PIN"/>
    <property type="match status" value="1"/>
</dbReference>
<dbReference type="HAMAP" id="MF_00265">
    <property type="entry name" value="VapC_Nob1"/>
    <property type="match status" value="1"/>
</dbReference>
<evidence type="ECO:0000259" key="7">
    <source>
        <dbReference type="Pfam" id="PF01850"/>
    </source>
</evidence>